<evidence type="ECO:0000259" key="1">
    <source>
        <dbReference type="Pfam" id="PF23672"/>
    </source>
</evidence>
<keyword evidence="2" id="KW-1185">Reference proteome</keyword>
<organism evidence="2 3">
    <name type="scientific">Parascaris univalens</name>
    <name type="common">Nematode worm</name>
    <dbReference type="NCBI Taxonomy" id="6257"/>
    <lineage>
        <taxon>Eukaryota</taxon>
        <taxon>Metazoa</taxon>
        <taxon>Ecdysozoa</taxon>
        <taxon>Nematoda</taxon>
        <taxon>Chromadorea</taxon>
        <taxon>Rhabditida</taxon>
        <taxon>Spirurina</taxon>
        <taxon>Ascaridomorpha</taxon>
        <taxon>Ascaridoidea</taxon>
        <taxon>Ascarididae</taxon>
        <taxon>Parascaris</taxon>
    </lineage>
</organism>
<dbReference type="WBParaSite" id="PgR046_g058_t01">
    <property type="protein sequence ID" value="PgR046_g058_t01"/>
    <property type="gene ID" value="PgR046_g058"/>
</dbReference>
<dbReference type="Proteomes" id="UP000887569">
    <property type="component" value="Unplaced"/>
</dbReference>
<proteinExistence type="predicted"/>
<feature type="domain" description="DUF7153" evidence="1">
    <location>
        <begin position="131"/>
        <end position="308"/>
    </location>
</feature>
<evidence type="ECO:0000313" key="3">
    <source>
        <dbReference type="WBParaSite" id="PgR046_g058_t01"/>
    </source>
</evidence>
<dbReference type="PANTHER" id="PTHR22198">
    <property type="entry name" value="FERM DOMAIN-CONTAINING PROTEIN"/>
    <property type="match status" value="1"/>
</dbReference>
<sequence>MNMLNGLLRRLLPHRSGTRNEYAFELLRSTSARELKKNARRTQLPRFYSQHEAMPSLAPPQTNSDDVIEVLGEGGQAMPSDQSALLGFINGADDSYDSPTCSSYGSEFPAEDSSLDVAISQTNLIRSHPLFMEGVLLKCVDAKPLFPYMHYAIFQGSDHDMRIANIDEVIRGMNLRPKCQFGAYDEMYSIQKITPRPDARLPSHRHAGYIVISFKILEDETQQESLEKSWLSWSGAREIYKYSPRTWNLRRISLHKFPKRRRSGPCHSFAYVMMCEFGSILHPSNRLQALDMCERFRVRNCGYVCLYQISSPFIPRPLPKNKQFSFVLFLRTVWTYPTIFPQFCLFFRAMRVSHLLENFCHRRLKELDVSTHMNISSIFDTHCWIARKEMPKSRPLENLHILHREIWEQCILRGDKEEKSYFTGKSRQTFANYEHYKLVGNCQLRLKYVRSSEGVKGTMMHVLFCAASHVSECSMARNSRIPGNISLIIVRIFGN</sequence>
<dbReference type="InterPro" id="IPR055577">
    <property type="entry name" value="DUF7153"/>
</dbReference>
<name>A0A915BNA8_PARUN</name>
<dbReference type="Pfam" id="PF23672">
    <property type="entry name" value="DUF7153"/>
    <property type="match status" value="1"/>
</dbReference>
<dbReference type="PANTHER" id="PTHR22198:SF1">
    <property type="entry name" value="FERM DOMAIN-CONTAINING PROTEIN"/>
    <property type="match status" value="1"/>
</dbReference>
<protein>
    <recommendedName>
        <fullName evidence="1">DUF7153 domain-containing protein</fullName>
    </recommendedName>
</protein>
<dbReference type="AlphaFoldDB" id="A0A915BNA8"/>
<evidence type="ECO:0000313" key="2">
    <source>
        <dbReference type="Proteomes" id="UP000887569"/>
    </source>
</evidence>
<accession>A0A915BNA8</accession>
<reference evidence="3" key="1">
    <citation type="submission" date="2022-11" db="UniProtKB">
        <authorList>
            <consortium name="WormBaseParasite"/>
        </authorList>
    </citation>
    <scope>IDENTIFICATION</scope>
</reference>